<proteinExistence type="predicted"/>
<evidence type="ECO:0000256" key="1">
    <source>
        <dbReference type="SAM" id="Phobius"/>
    </source>
</evidence>
<accession>A0ABD2X6F5</accession>
<gene>
    <name evidence="2" type="ORF">TKK_006202</name>
</gene>
<feature type="transmembrane region" description="Helical" evidence="1">
    <location>
        <begin position="546"/>
        <end position="567"/>
    </location>
</feature>
<evidence type="ECO:0000313" key="2">
    <source>
        <dbReference type="EMBL" id="KAL3400331.1"/>
    </source>
</evidence>
<comment type="caution">
    <text evidence="2">The sequence shown here is derived from an EMBL/GenBank/DDBJ whole genome shotgun (WGS) entry which is preliminary data.</text>
</comment>
<dbReference type="Proteomes" id="UP001627154">
    <property type="component" value="Unassembled WGS sequence"/>
</dbReference>
<evidence type="ECO:0000313" key="3">
    <source>
        <dbReference type="Proteomes" id="UP001627154"/>
    </source>
</evidence>
<name>A0ABD2X6F5_9HYME</name>
<protein>
    <recommendedName>
        <fullName evidence="4">Envelope fusion protein</fullName>
    </recommendedName>
</protein>
<keyword evidence="1" id="KW-1133">Transmembrane helix</keyword>
<dbReference type="EMBL" id="JBJJXI010000051">
    <property type="protein sequence ID" value="KAL3400331.1"/>
    <property type="molecule type" value="Genomic_DNA"/>
</dbReference>
<keyword evidence="1" id="KW-0472">Membrane</keyword>
<organism evidence="2 3">
    <name type="scientific">Trichogramma kaykai</name>
    <dbReference type="NCBI Taxonomy" id="54128"/>
    <lineage>
        <taxon>Eukaryota</taxon>
        <taxon>Metazoa</taxon>
        <taxon>Ecdysozoa</taxon>
        <taxon>Arthropoda</taxon>
        <taxon>Hexapoda</taxon>
        <taxon>Insecta</taxon>
        <taxon>Pterygota</taxon>
        <taxon>Neoptera</taxon>
        <taxon>Endopterygota</taxon>
        <taxon>Hymenoptera</taxon>
        <taxon>Apocrita</taxon>
        <taxon>Proctotrupomorpha</taxon>
        <taxon>Chalcidoidea</taxon>
        <taxon>Trichogrammatidae</taxon>
        <taxon>Trichogramma</taxon>
    </lineage>
</organism>
<dbReference type="AlphaFoldDB" id="A0ABD2X6F5"/>
<keyword evidence="3" id="KW-1185">Reference proteome</keyword>
<evidence type="ECO:0008006" key="4">
    <source>
        <dbReference type="Google" id="ProtNLM"/>
    </source>
</evidence>
<reference evidence="2 3" key="1">
    <citation type="journal article" date="2024" name="bioRxiv">
        <title>A reference genome for Trichogramma kaykai: A tiny desert-dwelling parasitoid wasp with competing sex-ratio distorters.</title>
        <authorList>
            <person name="Culotta J."/>
            <person name="Lindsey A.R."/>
        </authorList>
    </citation>
    <scope>NUCLEOTIDE SEQUENCE [LARGE SCALE GENOMIC DNA]</scope>
    <source>
        <strain evidence="2 3">KSX58</strain>
    </source>
</reference>
<dbReference type="InterPro" id="IPR022048">
    <property type="entry name" value="Envelope_fusion-like"/>
</dbReference>
<sequence length="598" mass="69984">MGINNLYLNENLDHSPGIYFEKEDNIRYYSTSWDIVVFIDTAKLIQSMPDMIRTLTKIRETCKDEDMCFKTLHRVSFLTDRLDQLITHFSQTVEALKYVEPLPPVDELRNIRKRAVPLGFIGSVSKYLFGTLSEEDGERYNAQIKELTQKQLDLAKIAKDDAHLVHNKLNNLEHRINGERMDIQRALIKLNETAKDLYSLTSDWYRWSYTADVNMVLNEVESMINLYDDTLNNIFAIISYARVNLLHPELINPTQLHKVIRQIEDHNGEIEFPLPIDKARIEKLTNIADINLGYKDRKIVVKVRIPLLEKNPTYLYRMHSVPIAQRLNDAKISASVKPRSKYIAVNEHAQYYSFLNVDDLQDCKQDHHRKICPRKHLMIEASTVADCEYMLLHKPSLANLSECNLMITSENRDTWIHLDTINGWLYSLKDEHSLLISCEDQKGYVTLQGVGILQLKPKCQAKYKHITITSQQGIGESIQFFYLPNLRLNVSFIDPELPKKIDYVMPTLPHERPSEDTEMAFKEIQRRYEQLTQIDQTDVLHKYTTYSAITGAWILILVCGLGLYIIYHLHKQNKYEILQRRREDNTENEQHQMEEERE</sequence>
<dbReference type="Pfam" id="PF12259">
    <property type="entry name" value="Baculo_F"/>
    <property type="match status" value="1"/>
</dbReference>
<keyword evidence="1" id="KW-0812">Transmembrane</keyword>